<proteinExistence type="predicted"/>
<name>A0A6C0C607_9ZZZZ</name>
<accession>A0A6C0C607</accession>
<dbReference type="EMBL" id="MN739347">
    <property type="protein sequence ID" value="QHS99776.1"/>
    <property type="molecule type" value="Genomic_DNA"/>
</dbReference>
<evidence type="ECO:0000313" key="1">
    <source>
        <dbReference type="EMBL" id="QHS99776.1"/>
    </source>
</evidence>
<reference evidence="1" key="1">
    <citation type="journal article" date="2020" name="Nature">
        <title>Giant virus diversity and host interactions through global metagenomics.</title>
        <authorList>
            <person name="Schulz F."/>
            <person name="Roux S."/>
            <person name="Paez-Espino D."/>
            <person name="Jungbluth S."/>
            <person name="Walsh D.A."/>
            <person name="Denef V.J."/>
            <person name="McMahon K.D."/>
            <person name="Konstantinidis K.T."/>
            <person name="Eloe-Fadrosh E.A."/>
            <person name="Kyrpides N.C."/>
            <person name="Woyke T."/>
        </authorList>
    </citation>
    <scope>NUCLEOTIDE SEQUENCE</scope>
    <source>
        <strain evidence="1">GVMAG-M-3300020187-37</strain>
    </source>
</reference>
<dbReference type="AlphaFoldDB" id="A0A6C0C607"/>
<protein>
    <submittedName>
        <fullName evidence="1">Uncharacterized protein</fullName>
    </submittedName>
</protein>
<sequence length="120" mass="14792">MIEDMFPDDKKTYEQYEREFRMIEDMFPNAKFNVCIPIEDLDNIITDKKEIIVKQKIDCYCYKRKRTKYFTIKCNENEFLTNKYIITELMNQKMKMQCNHRFLEEIHKNKENIYEIFAGS</sequence>
<organism evidence="1">
    <name type="scientific">viral metagenome</name>
    <dbReference type="NCBI Taxonomy" id="1070528"/>
    <lineage>
        <taxon>unclassified sequences</taxon>
        <taxon>metagenomes</taxon>
        <taxon>organismal metagenomes</taxon>
    </lineage>
</organism>